<reference evidence="1 2" key="1">
    <citation type="submission" date="2020-02" db="EMBL/GenBank/DDBJ databases">
        <title>Draft genome sequence of Haematococcus lacustris strain NIES-144.</title>
        <authorList>
            <person name="Morimoto D."/>
            <person name="Nakagawa S."/>
            <person name="Yoshida T."/>
            <person name="Sawayama S."/>
        </authorList>
    </citation>
    <scope>NUCLEOTIDE SEQUENCE [LARGE SCALE GENOMIC DNA]</scope>
    <source>
        <strain evidence="1 2">NIES-144</strain>
    </source>
</reference>
<evidence type="ECO:0000313" key="2">
    <source>
        <dbReference type="Proteomes" id="UP000485058"/>
    </source>
</evidence>
<proteinExistence type="predicted"/>
<protein>
    <submittedName>
        <fullName evidence="1">Uncharacterized protein</fullName>
    </submittedName>
</protein>
<keyword evidence="2" id="KW-1185">Reference proteome</keyword>
<sequence length="84" mass="9769">MMCWRNVEVRRFPYEKYPDHVRDVRNYAFKTLVLQEALVDSSAVLWIDSGLELRAPMTTMRTELAKHGHVSAMQEDLIGDAMLD</sequence>
<name>A0A6A0A3M3_HAELA</name>
<dbReference type="Proteomes" id="UP000485058">
    <property type="component" value="Unassembled WGS sequence"/>
</dbReference>
<comment type="caution">
    <text evidence="1">The sequence shown here is derived from an EMBL/GenBank/DDBJ whole genome shotgun (WGS) entry which is preliminary data.</text>
</comment>
<dbReference type="PANTHER" id="PTHR31389">
    <property type="entry name" value="LD39211P"/>
    <property type="match status" value="1"/>
</dbReference>
<dbReference type="Pfam" id="PF07801">
    <property type="entry name" value="DUF1647"/>
    <property type="match status" value="1"/>
</dbReference>
<dbReference type="PANTHER" id="PTHR31389:SF4">
    <property type="entry name" value="LD39211P"/>
    <property type="match status" value="1"/>
</dbReference>
<dbReference type="AlphaFoldDB" id="A0A6A0A3M3"/>
<evidence type="ECO:0000313" key="1">
    <source>
        <dbReference type="EMBL" id="GFH26518.1"/>
    </source>
</evidence>
<feature type="non-terminal residue" evidence="1">
    <location>
        <position position="1"/>
    </location>
</feature>
<accession>A0A6A0A3M3</accession>
<dbReference type="EMBL" id="BLLF01003153">
    <property type="protein sequence ID" value="GFH26518.1"/>
    <property type="molecule type" value="Genomic_DNA"/>
</dbReference>
<gene>
    <name evidence="1" type="ORF">HaLaN_24683</name>
</gene>
<dbReference type="InterPro" id="IPR012444">
    <property type="entry name" value="DUF1647"/>
</dbReference>
<organism evidence="1 2">
    <name type="scientific">Haematococcus lacustris</name>
    <name type="common">Green alga</name>
    <name type="synonym">Haematococcus pluvialis</name>
    <dbReference type="NCBI Taxonomy" id="44745"/>
    <lineage>
        <taxon>Eukaryota</taxon>
        <taxon>Viridiplantae</taxon>
        <taxon>Chlorophyta</taxon>
        <taxon>core chlorophytes</taxon>
        <taxon>Chlorophyceae</taxon>
        <taxon>CS clade</taxon>
        <taxon>Chlamydomonadales</taxon>
        <taxon>Haematococcaceae</taxon>
        <taxon>Haematococcus</taxon>
    </lineage>
</organism>